<reference evidence="1" key="1">
    <citation type="submission" date="2015-12" db="EMBL/GenBank/DDBJ databases">
        <title>Gene expression during late stages of embryo sac development: a critical building block for successful pollen-pistil interactions.</title>
        <authorList>
            <person name="Liu Y."/>
            <person name="Joly V."/>
            <person name="Sabar M."/>
            <person name="Matton D.P."/>
        </authorList>
    </citation>
    <scope>NUCLEOTIDE SEQUENCE</scope>
</reference>
<organism evidence="1">
    <name type="scientific">Solanum chacoense</name>
    <name type="common">Chaco potato</name>
    <dbReference type="NCBI Taxonomy" id="4108"/>
    <lineage>
        <taxon>Eukaryota</taxon>
        <taxon>Viridiplantae</taxon>
        <taxon>Streptophyta</taxon>
        <taxon>Embryophyta</taxon>
        <taxon>Tracheophyta</taxon>
        <taxon>Spermatophyta</taxon>
        <taxon>Magnoliopsida</taxon>
        <taxon>eudicotyledons</taxon>
        <taxon>Gunneridae</taxon>
        <taxon>Pentapetalae</taxon>
        <taxon>asterids</taxon>
        <taxon>lamiids</taxon>
        <taxon>Solanales</taxon>
        <taxon>Solanaceae</taxon>
        <taxon>Solanoideae</taxon>
        <taxon>Solaneae</taxon>
        <taxon>Solanum</taxon>
    </lineage>
</organism>
<proteinExistence type="predicted"/>
<evidence type="ECO:0000313" key="1">
    <source>
        <dbReference type="EMBL" id="JAP12788.1"/>
    </source>
</evidence>
<dbReference type="EMBL" id="GEDG01029056">
    <property type="protein sequence ID" value="JAP12788.1"/>
    <property type="molecule type" value="Transcribed_RNA"/>
</dbReference>
<dbReference type="AlphaFoldDB" id="A0A0V0GXC3"/>
<protein>
    <submittedName>
        <fullName evidence="1">Putative ovule protein</fullName>
    </submittedName>
</protein>
<accession>A0A0V0GXC3</accession>
<sequence>MTNNIVNMSRNRSSWKCSNPLMSSTSNEYSFFRLFLSFQSLENLPICGSDQKCFVTYMVL</sequence>
<name>A0A0V0GXC3_SOLCH</name>